<evidence type="ECO:0000256" key="3">
    <source>
        <dbReference type="ARBA" id="ARBA00022692"/>
    </source>
</evidence>
<evidence type="ECO:0000313" key="9">
    <source>
        <dbReference type="EMBL" id="PHH58625.1"/>
    </source>
</evidence>
<dbReference type="InterPro" id="IPR052053">
    <property type="entry name" value="IM_YidH-like"/>
</dbReference>
<feature type="transmembrane region" description="Helical" evidence="7">
    <location>
        <begin position="181"/>
        <end position="202"/>
    </location>
</feature>
<dbReference type="GO" id="GO:0005886">
    <property type="term" value="C:plasma membrane"/>
    <property type="evidence" value="ECO:0007669"/>
    <property type="project" value="UniProtKB-SubCell"/>
</dbReference>
<evidence type="ECO:0000313" key="10">
    <source>
        <dbReference type="Proteomes" id="UP000224854"/>
    </source>
</evidence>
<reference evidence="9 10" key="1">
    <citation type="submission" date="2017-06" db="EMBL/GenBank/DDBJ databases">
        <title>Ant-infecting Ophiocordyceps genomes reveal a high diversity of potential behavioral manipulation genes and a possible major role for enterotoxins.</title>
        <authorList>
            <person name="De Bekker C."/>
            <person name="Evans H.C."/>
            <person name="Brachmann A."/>
            <person name="Hughes D.P."/>
        </authorList>
    </citation>
    <scope>NUCLEOTIDE SEQUENCE [LARGE SCALE GENOMIC DNA]</scope>
    <source>
        <strain evidence="9 10">1348a</strain>
    </source>
</reference>
<feature type="transmembrane region" description="Helical" evidence="7">
    <location>
        <begin position="222"/>
        <end position="242"/>
    </location>
</feature>
<dbReference type="EMBL" id="NJEU01002082">
    <property type="protein sequence ID" value="PHH58625.1"/>
    <property type="molecule type" value="Genomic_DNA"/>
</dbReference>
<keyword evidence="2" id="KW-1003">Cell membrane</keyword>
<organism evidence="9 10">
    <name type="scientific">Ophiocordyceps australis</name>
    <dbReference type="NCBI Taxonomy" id="1399860"/>
    <lineage>
        <taxon>Eukaryota</taxon>
        <taxon>Fungi</taxon>
        <taxon>Dikarya</taxon>
        <taxon>Ascomycota</taxon>
        <taxon>Pezizomycotina</taxon>
        <taxon>Sordariomycetes</taxon>
        <taxon>Hypocreomycetidae</taxon>
        <taxon>Hypocreales</taxon>
        <taxon>Ophiocordycipitaceae</taxon>
        <taxon>Ophiocordyceps</taxon>
    </lineage>
</organism>
<feature type="region of interest" description="Disordered" evidence="6">
    <location>
        <begin position="98"/>
        <end position="148"/>
    </location>
</feature>
<dbReference type="PANTHER" id="PTHR34187:SF2">
    <property type="entry name" value="DUF202 DOMAIN-CONTAINING PROTEIN"/>
    <property type="match status" value="1"/>
</dbReference>
<keyword evidence="3 7" id="KW-0812">Transmembrane</keyword>
<comment type="subcellular location">
    <subcellularLocation>
        <location evidence="1">Cell membrane</location>
        <topology evidence="1">Multi-pass membrane protein</topology>
    </subcellularLocation>
</comment>
<keyword evidence="10" id="KW-1185">Reference proteome</keyword>
<feature type="transmembrane region" description="Helical" evidence="7">
    <location>
        <begin position="263"/>
        <end position="286"/>
    </location>
</feature>
<dbReference type="PANTHER" id="PTHR34187">
    <property type="entry name" value="FGR18P"/>
    <property type="match status" value="1"/>
</dbReference>
<sequence>MSKSMHPLHDATTPPRAVSFSNVAHQRRQSTSERISEILETGRNRAESMPSVNSVPRGRRLSDSSDDDERTGIMSRGSGQSYLAMQHRPTARSIYRRLSVTQQQQQQQQEEPQQQQHQHQQQQPPPPPPPQQQQQQSQDNGQLSSSSSKPWWRKLLGNFQSIELDNKGSVARDHLALERTFLAWLRTSLAFASIGIAVTQLFRLNMSLSDTDTLDQSALRRLGRPLGACFLAISILTLGLGFRRYFNGQQWILRGKFPASRGTIVVVGLMALAIMLVSLIVVVAIHPTDEERDRGL</sequence>
<evidence type="ECO:0000259" key="8">
    <source>
        <dbReference type="Pfam" id="PF02656"/>
    </source>
</evidence>
<dbReference type="InterPro" id="IPR003807">
    <property type="entry name" value="DUF202"/>
</dbReference>
<proteinExistence type="predicted"/>
<keyword evidence="4 7" id="KW-1133">Transmembrane helix</keyword>
<dbReference type="OrthoDB" id="199599at2759"/>
<dbReference type="Proteomes" id="UP000224854">
    <property type="component" value="Unassembled WGS sequence"/>
</dbReference>
<gene>
    <name evidence="9" type="ORF">CDD82_2823</name>
</gene>
<protein>
    <recommendedName>
        <fullName evidence="8">DUF202 domain-containing protein</fullName>
    </recommendedName>
</protein>
<dbReference type="AlphaFoldDB" id="A0A2C5XN29"/>
<feature type="compositionally biased region" description="Basic and acidic residues" evidence="6">
    <location>
        <begin position="30"/>
        <end position="46"/>
    </location>
</feature>
<evidence type="ECO:0000256" key="2">
    <source>
        <dbReference type="ARBA" id="ARBA00022475"/>
    </source>
</evidence>
<evidence type="ECO:0000256" key="6">
    <source>
        <dbReference type="SAM" id="MobiDB-lite"/>
    </source>
</evidence>
<feature type="domain" description="DUF202" evidence="8">
    <location>
        <begin position="172"/>
        <end position="247"/>
    </location>
</feature>
<keyword evidence="5 7" id="KW-0472">Membrane</keyword>
<evidence type="ECO:0000256" key="1">
    <source>
        <dbReference type="ARBA" id="ARBA00004651"/>
    </source>
</evidence>
<name>A0A2C5XN29_9HYPO</name>
<evidence type="ECO:0000256" key="4">
    <source>
        <dbReference type="ARBA" id="ARBA00022989"/>
    </source>
</evidence>
<accession>A0A2C5XN29</accession>
<feature type="region of interest" description="Disordered" evidence="6">
    <location>
        <begin position="1"/>
        <end position="84"/>
    </location>
</feature>
<dbReference type="SUPFAM" id="SSF81995">
    <property type="entry name" value="beta-sandwich domain of Sec23/24"/>
    <property type="match status" value="1"/>
</dbReference>
<evidence type="ECO:0000256" key="5">
    <source>
        <dbReference type="ARBA" id="ARBA00023136"/>
    </source>
</evidence>
<comment type="caution">
    <text evidence="9">The sequence shown here is derived from an EMBL/GenBank/DDBJ whole genome shotgun (WGS) entry which is preliminary data.</text>
</comment>
<evidence type="ECO:0000256" key="7">
    <source>
        <dbReference type="SAM" id="Phobius"/>
    </source>
</evidence>
<dbReference type="Pfam" id="PF02656">
    <property type="entry name" value="DUF202"/>
    <property type="match status" value="1"/>
</dbReference>
<feature type="compositionally biased region" description="Low complexity" evidence="6">
    <location>
        <begin position="102"/>
        <end position="122"/>
    </location>
</feature>